<dbReference type="Proteomes" id="UP000323188">
    <property type="component" value="Unassembled WGS sequence"/>
</dbReference>
<reference evidence="1 2" key="1">
    <citation type="submission" date="2019-09" db="EMBL/GenBank/DDBJ databases">
        <authorList>
            <person name="Khan S.A."/>
            <person name="Jeon C.O."/>
            <person name="Chun B.H."/>
            <person name="Jeong S.E."/>
        </authorList>
    </citation>
    <scope>NUCLEOTIDE SEQUENCE [LARGE SCALE GENOMIC DNA]</scope>
    <source>
        <strain evidence="1 2">KCTC 42508</strain>
    </source>
</reference>
<evidence type="ECO:0000313" key="1">
    <source>
        <dbReference type="EMBL" id="KAA2219049.1"/>
    </source>
</evidence>
<proteinExistence type="predicted"/>
<dbReference type="SUPFAM" id="SSF51905">
    <property type="entry name" value="FAD/NAD(P)-binding domain"/>
    <property type="match status" value="1"/>
</dbReference>
<dbReference type="EMBL" id="VUOE01000001">
    <property type="protein sequence ID" value="KAA2219049.1"/>
    <property type="molecule type" value="Genomic_DNA"/>
</dbReference>
<dbReference type="RefSeq" id="WP_154917530.1">
    <property type="nucleotide sequence ID" value="NZ_VUOE01000001.1"/>
</dbReference>
<name>A0A5B2TXN2_9FLAO</name>
<dbReference type="InterPro" id="IPR036188">
    <property type="entry name" value="FAD/NAD-bd_sf"/>
</dbReference>
<comment type="caution">
    <text evidence="1">The sequence shown here is derived from an EMBL/GenBank/DDBJ whole genome shotgun (WGS) entry which is preliminary data.</text>
</comment>
<accession>A0A5B2TXN2</accession>
<dbReference type="Pfam" id="PF05834">
    <property type="entry name" value="Lycopene_cycl"/>
    <property type="match status" value="1"/>
</dbReference>
<evidence type="ECO:0000313" key="2">
    <source>
        <dbReference type="Proteomes" id="UP000323188"/>
    </source>
</evidence>
<sequence>MAKLDYDYIIIGAGASGLLLADALGKDSFFAQKSILLLDRDAKKSNDRTWCFWEKGDGAFDDILYKKWKQIIFKGQDFSNSYDIAPYSYKMVRGIDFYAHYFEKLEGYPNIRFQQESVIEVKELESSVSVHTQENQYTCQQVFDSRFHYEMLEADKKYPLLQQHFVGWIVKTQKPVFEVEKATYMDFSVPQKGNTRFMYVLPFKEDEALVEYTLFSKEVLPKSDYEAALRDYIRTDLQCDTFEILEQEQGSIPMTCHDFTQRNSGRITRIGTAGGWAKPSTGYTFMGSSKKIPLLVSNLKSDNTIHALGQKKRFWFYDLLLLDVLYNNNAIGHEIFTSLFKKRKPELIFKFLDEETSFGEELQFISGCPNIPFIKAIFKRLF</sequence>
<dbReference type="AlphaFoldDB" id="A0A5B2TXN2"/>
<dbReference type="Gene3D" id="3.50.50.60">
    <property type="entry name" value="FAD/NAD(P)-binding domain"/>
    <property type="match status" value="1"/>
</dbReference>
<organism evidence="1 2">
    <name type="scientific">Maribacter flavus</name>
    <dbReference type="NCBI Taxonomy" id="1658664"/>
    <lineage>
        <taxon>Bacteria</taxon>
        <taxon>Pseudomonadati</taxon>
        <taxon>Bacteroidota</taxon>
        <taxon>Flavobacteriia</taxon>
        <taxon>Flavobacteriales</taxon>
        <taxon>Flavobacteriaceae</taxon>
        <taxon>Maribacter</taxon>
    </lineage>
</organism>
<protein>
    <submittedName>
        <fullName evidence="1">Lycopene cyclase</fullName>
    </submittedName>
</protein>
<gene>
    <name evidence="1" type="ORF">F0361_05405</name>
</gene>